<accession>A0A3P8W1J3</accession>
<name>A0A3P8W1J3_CYNSE</name>
<reference evidence="2" key="3">
    <citation type="submission" date="2025-09" db="UniProtKB">
        <authorList>
            <consortium name="Ensembl"/>
        </authorList>
    </citation>
    <scope>IDENTIFICATION</scope>
</reference>
<evidence type="ECO:0000313" key="3">
    <source>
        <dbReference type="Proteomes" id="UP000265120"/>
    </source>
</evidence>
<dbReference type="Ensembl" id="ENSCSET00000021682.1">
    <property type="protein sequence ID" value="ENSCSEP00000021408.1"/>
    <property type="gene ID" value="ENSCSEG00000013663.1"/>
</dbReference>
<evidence type="ECO:0000313" key="2">
    <source>
        <dbReference type="Ensembl" id="ENSCSEP00000021408.1"/>
    </source>
</evidence>
<dbReference type="OMA" id="GWTSHKD"/>
<reference evidence="2" key="2">
    <citation type="submission" date="2025-08" db="UniProtKB">
        <authorList>
            <consortium name="Ensembl"/>
        </authorList>
    </citation>
    <scope>IDENTIFICATION</scope>
</reference>
<sequence>MQSNQKGRAGDKDQLESPQARVCNWEVVIIADVVATGLAGVAVKVLLLIAPDLLASHEKNQKPKNKNNSEPDATKCCGVFVHSTQETLKKAPSAVFRVLYFIGFMYRITGNPYHTVIAAGFTSVWRWVMY</sequence>
<dbReference type="Proteomes" id="UP000265120">
    <property type="component" value="Chromosome 18"/>
</dbReference>
<keyword evidence="1" id="KW-1133">Transmembrane helix</keyword>
<proteinExistence type="predicted"/>
<reference evidence="2 3" key="1">
    <citation type="journal article" date="2014" name="Nat. Genet.">
        <title>Whole-genome sequence of a flatfish provides insights into ZW sex chromosome evolution and adaptation to a benthic lifestyle.</title>
        <authorList>
            <person name="Chen S."/>
            <person name="Zhang G."/>
            <person name="Shao C."/>
            <person name="Huang Q."/>
            <person name="Liu G."/>
            <person name="Zhang P."/>
            <person name="Song W."/>
            <person name="An N."/>
            <person name="Chalopin D."/>
            <person name="Volff J.N."/>
            <person name="Hong Y."/>
            <person name="Li Q."/>
            <person name="Sha Z."/>
            <person name="Zhou H."/>
            <person name="Xie M."/>
            <person name="Yu Q."/>
            <person name="Liu Y."/>
            <person name="Xiang H."/>
            <person name="Wang N."/>
            <person name="Wu K."/>
            <person name="Yang C."/>
            <person name="Zhou Q."/>
            <person name="Liao X."/>
            <person name="Yang L."/>
            <person name="Hu Q."/>
            <person name="Zhang J."/>
            <person name="Meng L."/>
            <person name="Jin L."/>
            <person name="Tian Y."/>
            <person name="Lian J."/>
            <person name="Yang J."/>
            <person name="Miao G."/>
            <person name="Liu S."/>
            <person name="Liang Z."/>
            <person name="Yan F."/>
            <person name="Li Y."/>
            <person name="Sun B."/>
            <person name="Zhang H."/>
            <person name="Zhang J."/>
            <person name="Zhu Y."/>
            <person name="Du M."/>
            <person name="Zhao Y."/>
            <person name="Schartl M."/>
            <person name="Tang Q."/>
            <person name="Wang J."/>
        </authorList>
    </citation>
    <scope>NUCLEOTIDE SEQUENCE</scope>
</reference>
<keyword evidence="1" id="KW-0472">Membrane</keyword>
<evidence type="ECO:0000256" key="1">
    <source>
        <dbReference type="SAM" id="Phobius"/>
    </source>
</evidence>
<dbReference type="InParanoid" id="A0A3P8W1J3"/>
<protein>
    <submittedName>
        <fullName evidence="2">Uncharacterized protein</fullName>
    </submittedName>
</protein>
<organism evidence="2 3">
    <name type="scientific">Cynoglossus semilaevis</name>
    <name type="common">Tongue sole</name>
    <dbReference type="NCBI Taxonomy" id="244447"/>
    <lineage>
        <taxon>Eukaryota</taxon>
        <taxon>Metazoa</taxon>
        <taxon>Chordata</taxon>
        <taxon>Craniata</taxon>
        <taxon>Vertebrata</taxon>
        <taxon>Euteleostomi</taxon>
        <taxon>Actinopterygii</taxon>
        <taxon>Neopterygii</taxon>
        <taxon>Teleostei</taxon>
        <taxon>Neoteleostei</taxon>
        <taxon>Acanthomorphata</taxon>
        <taxon>Carangaria</taxon>
        <taxon>Pleuronectiformes</taxon>
        <taxon>Pleuronectoidei</taxon>
        <taxon>Cynoglossidae</taxon>
        <taxon>Cynoglossinae</taxon>
        <taxon>Cynoglossus</taxon>
    </lineage>
</organism>
<dbReference type="STRING" id="244447.ENSCSEP00000021408"/>
<feature type="transmembrane region" description="Helical" evidence="1">
    <location>
        <begin position="27"/>
        <end position="50"/>
    </location>
</feature>
<keyword evidence="1" id="KW-0812">Transmembrane</keyword>
<dbReference type="AlphaFoldDB" id="A0A3P8W1J3"/>
<keyword evidence="3" id="KW-1185">Reference proteome</keyword>
<dbReference type="GeneTree" id="ENSGT00950000183368"/>